<dbReference type="Gene3D" id="1.20.120.670">
    <property type="entry name" value="N-acetyl-b-d-glucoasminidase"/>
    <property type="match status" value="1"/>
</dbReference>
<dbReference type="SUPFAM" id="SSF51445">
    <property type="entry name" value="(Trans)glycosidases"/>
    <property type="match status" value="1"/>
</dbReference>
<dbReference type="RefSeq" id="WP_188738356.1">
    <property type="nucleotide sequence ID" value="NZ_BMLW01000022.1"/>
</dbReference>
<reference evidence="6" key="1">
    <citation type="journal article" date="2019" name="Int. J. Syst. Evol. Microbiol.">
        <title>The Global Catalogue of Microorganisms (GCM) 10K type strain sequencing project: providing services to taxonomists for standard genome sequencing and annotation.</title>
        <authorList>
            <consortium name="The Broad Institute Genomics Platform"/>
            <consortium name="The Broad Institute Genome Sequencing Center for Infectious Disease"/>
            <person name="Wu L."/>
            <person name="Ma J."/>
        </authorList>
    </citation>
    <scope>NUCLEOTIDE SEQUENCE [LARGE SCALE GENOMIC DNA]</scope>
    <source>
        <strain evidence="6">CGMCC 1.7693</strain>
    </source>
</reference>
<keyword evidence="2" id="KW-0378">Hydrolase</keyword>
<sequence>MKLHLTGELSQVKKGLSHLLNDLDIELAKEGHRIHVTQREGPLLVKKLNGKGEIVFQDKIHFFRGLGLWLEHFYSETDFELIEKPKFTMNGAMLDASRNAVMKVDGIKDLLRKIAVMGLNTLMVYTEDTYEVKEYPYFGYMRGRYTKEELKECDQYAAELGIEMIPCIQTLAHLTEALKWNYAIDIRDTADILLAESEATYTFLDHLIEAASCPFQSKRIHIGMDEAHQLGLGKYLDKHGYQKRFDIMNKHLQEVIAITDKKKLKPMIWSDMYFRLGSKYGGYYDLDAEIPESVVASVPETQLVYWDYYHDDEEFYRTFIQKHKALKADPVFAGGVWTWNGISPNYGKAFAASEAALHACKKEGISEAFATIWGDNGAETPMVTALPVLQLFAEHTYHESFSEEHLHRRFHFCTGANFNDFMLFNQLDETPGIAKNNPQTSNPSKLLLWQDILIGLYDANIKNFPLNNHYTELTAKLEKAAERNSNWNLLFDFYKQLSHVLSVKAELGRDLKAMYDDQNRSKLQNMLPALEDVKDRVDTLRKAHRKLWFSFNKPFGWEIIEIRYGGVLARIDTVIYRLQQYIEGEISGMEELEEERLHFEGPYPMSEGSLGRNLYHRIVTAGNLS</sequence>
<evidence type="ECO:0000313" key="5">
    <source>
        <dbReference type="EMBL" id="GGP16797.1"/>
    </source>
</evidence>
<accession>A0ABQ2P2V2</accession>
<dbReference type="InterPro" id="IPR015883">
    <property type="entry name" value="Glyco_hydro_20_cat"/>
</dbReference>
<evidence type="ECO:0000256" key="1">
    <source>
        <dbReference type="ARBA" id="ARBA00006285"/>
    </source>
</evidence>
<dbReference type="CDD" id="cd06565">
    <property type="entry name" value="GH20_GcnA-like"/>
    <property type="match status" value="1"/>
</dbReference>
<keyword evidence="6" id="KW-1185">Reference proteome</keyword>
<gene>
    <name evidence="5" type="primary">gcnA</name>
    <name evidence="5" type="ORF">GCM10011346_50230</name>
</gene>
<comment type="similarity">
    <text evidence="1">Belongs to the glycosyl hydrolase 20 family.</text>
</comment>
<dbReference type="InterPro" id="IPR038901">
    <property type="entry name" value="HEXDC-like"/>
</dbReference>
<dbReference type="Proteomes" id="UP000641206">
    <property type="component" value="Unassembled WGS sequence"/>
</dbReference>
<feature type="domain" description="Glycoside hydrolase family 20 catalytic" evidence="3">
    <location>
        <begin position="90"/>
        <end position="273"/>
    </location>
</feature>
<proteinExistence type="inferred from homology"/>
<dbReference type="InterPro" id="IPR017853">
    <property type="entry name" value="GH"/>
</dbReference>
<feature type="domain" description="Glycoside Hydrolase 20C C-terminal" evidence="4">
    <location>
        <begin position="419"/>
        <end position="608"/>
    </location>
</feature>
<name>A0ABQ2P2V2_9BACI</name>
<evidence type="ECO:0000313" key="6">
    <source>
        <dbReference type="Proteomes" id="UP000641206"/>
    </source>
</evidence>
<evidence type="ECO:0000259" key="3">
    <source>
        <dbReference type="Pfam" id="PF00728"/>
    </source>
</evidence>
<dbReference type="EMBL" id="BMLW01000022">
    <property type="protein sequence ID" value="GGP16797.1"/>
    <property type="molecule type" value="Genomic_DNA"/>
</dbReference>
<protein>
    <submittedName>
        <fullName evidence="5">Benzene 1,2-dioxygenase</fullName>
    </submittedName>
</protein>
<dbReference type="InterPro" id="IPR041063">
    <property type="entry name" value="Glyco_H_20C_C"/>
</dbReference>
<dbReference type="PANTHER" id="PTHR21040:SF8">
    <property type="entry name" value="BCDNA.GH04120"/>
    <property type="match status" value="1"/>
</dbReference>
<comment type="caution">
    <text evidence="5">The sequence shown here is derived from an EMBL/GenBank/DDBJ whole genome shotgun (WGS) entry which is preliminary data.</text>
</comment>
<organism evidence="5 6">
    <name type="scientific">Oceanobacillus neutriphilus</name>
    <dbReference type="NCBI Taxonomy" id="531815"/>
    <lineage>
        <taxon>Bacteria</taxon>
        <taxon>Bacillati</taxon>
        <taxon>Bacillota</taxon>
        <taxon>Bacilli</taxon>
        <taxon>Bacillales</taxon>
        <taxon>Bacillaceae</taxon>
        <taxon>Oceanobacillus</taxon>
    </lineage>
</organism>
<evidence type="ECO:0000259" key="4">
    <source>
        <dbReference type="Pfam" id="PF18088"/>
    </source>
</evidence>
<dbReference type="Pfam" id="PF00728">
    <property type="entry name" value="Glyco_hydro_20"/>
    <property type="match status" value="1"/>
</dbReference>
<evidence type="ECO:0000256" key="2">
    <source>
        <dbReference type="ARBA" id="ARBA00022801"/>
    </source>
</evidence>
<dbReference type="PANTHER" id="PTHR21040">
    <property type="entry name" value="BCDNA.GH04120"/>
    <property type="match status" value="1"/>
</dbReference>
<dbReference type="Pfam" id="PF18088">
    <property type="entry name" value="Glyco_H_20C_C"/>
    <property type="match status" value="1"/>
</dbReference>
<dbReference type="Gene3D" id="3.20.20.80">
    <property type="entry name" value="Glycosidases"/>
    <property type="match status" value="1"/>
</dbReference>